<dbReference type="EMBL" id="KN716151">
    <property type="protein sequence ID" value="KJH53539.1"/>
    <property type="molecule type" value="Genomic_DNA"/>
</dbReference>
<sequence>MGRFSEDRIRSALEKMKKSRGLSTQGRIDSFFTVSKTVKSEPTAAKRKAEEEKKAAKKRGPPLKKSK</sequence>
<reference evidence="3" key="2">
    <citation type="journal article" date="2016" name="Sci. Rep.">
        <title>Dictyocaulus viviparus genome, variome and transcriptome elucidate lungworm biology and support future intervention.</title>
        <authorList>
            <person name="McNulty S.N."/>
            <person name="Strube C."/>
            <person name="Rosa B.A."/>
            <person name="Martin J.C."/>
            <person name="Tyagi R."/>
            <person name="Choi Y.J."/>
            <person name="Wang Q."/>
            <person name="Hallsworth Pepin K."/>
            <person name="Zhang X."/>
            <person name="Ozersky P."/>
            <person name="Wilson R.K."/>
            <person name="Sternberg P.W."/>
            <person name="Gasser R.B."/>
            <person name="Mitreva M."/>
        </authorList>
    </citation>
    <scope>NUCLEOTIDE SEQUENCE [LARGE SCALE GENOMIC DNA]</scope>
    <source>
        <strain evidence="3">HannoverDv2000</strain>
    </source>
</reference>
<organism evidence="2 3">
    <name type="scientific">Dictyocaulus viviparus</name>
    <name type="common">Bovine lungworm</name>
    <dbReference type="NCBI Taxonomy" id="29172"/>
    <lineage>
        <taxon>Eukaryota</taxon>
        <taxon>Metazoa</taxon>
        <taxon>Ecdysozoa</taxon>
        <taxon>Nematoda</taxon>
        <taxon>Chromadorea</taxon>
        <taxon>Rhabditida</taxon>
        <taxon>Rhabditina</taxon>
        <taxon>Rhabditomorpha</taxon>
        <taxon>Strongyloidea</taxon>
        <taxon>Metastrongylidae</taxon>
        <taxon>Dictyocaulus</taxon>
    </lineage>
</organism>
<name>A0A0D8YBV6_DICVI</name>
<accession>A0A0D8YBV6</accession>
<protein>
    <submittedName>
        <fullName evidence="2">Uncharacterized protein</fullName>
    </submittedName>
</protein>
<dbReference type="Proteomes" id="UP000053766">
    <property type="component" value="Unassembled WGS sequence"/>
</dbReference>
<dbReference type="AlphaFoldDB" id="A0A0D8YBV6"/>
<evidence type="ECO:0000313" key="3">
    <source>
        <dbReference type="Proteomes" id="UP000053766"/>
    </source>
</evidence>
<gene>
    <name evidence="2" type="ORF">DICVIV_00284</name>
</gene>
<dbReference type="STRING" id="29172.A0A0D8YBV6"/>
<evidence type="ECO:0000256" key="1">
    <source>
        <dbReference type="SAM" id="MobiDB-lite"/>
    </source>
</evidence>
<keyword evidence="3" id="KW-1185">Reference proteome</keyword>
<evidence type="ECO:0000313" key="2">
    <source>
        <dbReference type="EMBL" id="KJH53539.1"/>
    </source>
</evidence>
<dbReference type="OrthoDB" id="1937206at2759"/>
<feature type="region of interest" description="Disordered" evidence="1">
    <location>
        <begin position="37"/>
        <end position="67"/>
    </location>
</feature>
<reference evidence="2 3" key="1">
    <citation type="submission" date="2013-11" db="EMBL/GenBank/DDBJ databases">
        <title>Draft genome of the bovine lungworm Dictyocaulus viviparus.</title>
        <authorList>
            <person name="Mitreva M."/>
        </authorList>
    </citation>
    <scope>NUCLEOTIDE SEQUENCE [LARGE SCALE GENOMIC DNA]</scope>
    <source>
        <strain evidence="2 3">HannoverDv2000</strain>
    </source>
</reference>
<feature type="compositionally biased region" description="Basic residues" evidence="1">
    <location>
        <begin position="55"/>
        <end position="67"/>
    </location>
</feature>
<proteinExistence type="predicted"/>